<organism evidence="2 3">
    <name type="scientific">Terrimicrobium sacchariphilum</name>
    <dbReference type="NCBI Taxonomy" id="690879"/>
    <lineage>
        <taxon>Bacteria</taxon>
        <taxon>Pseudomonadati</taxon>
        <taxon>Verrucomicrobiota</taxon>
        <taxon>Terrimicrobiia</taxon>
        <taxon>Terrimicrobiales</taxon>
        <taxon>Terrimicrobiaceae</taxon>
        <taxon>Terrimicrobium</taxon>
    </lineage>
</organism>
<protein>
    <submittedName>
        <fullName evidence="2">Uncharacterized protein</fullName>
    </submittedName>
</protein>
<evidence type="ECO:0000313" key="2">
    <source>
        <dbReference type="EMBL" id="GAT33833.1"/>
    </source>
</evidence>
<keyword evidence="1" id="KW-1133">Transmembrane helix</keyword>
<evidence type="ECO:0000256" key="1">
    <source>
        <dbReference type="SAM" id="Phobius"/>
    </source>
</evidence>
<feature type="transmembrane region" description="Helical" evidence="1">
    <location>
        <begin position="26"/>
        <end position="52"/>
    </location>
</feature>
<dbReference type="STRING" id="690879.TSACC_22253"/>
<dbReference type="EMBL" id="BDCO01000002">
    <property type="protein sequence ID" value="GAT33833.1"/>
    <property type="molecule type" value="Genomic_DNA"/>
</dbReference>
<name>A0A146G972_TERSA</name>
<gene>
    <name evidence="2" type="ORF">TSACC_22253</name>
</gene>
<dbReference type="InParanoid" id="A0A146G972"/>
<proteinExistence type="predicted"/>
<keyword evidence="3" id="KW-1185">Reference proteome</keyword>
<dbReference type="RefSeq" id="WP_075079520.1">
    <property type="nucleotide sequence ID" value="NZ_BDCO01000002.1"/>
</dbReference>
<keyword evidence="1" id="KW-0812">Transmembrane</keyword>
<dbReference type="AlphaFoldDB" id="A0A146G972"/>
<keyword evidence="1" id="KW-0472">Membrane</keyword>
<dbReference type="Proteomes" id="UP000076023">
    <property type="component" value="Unassembled WGS sequence"/>
</dbReference>
<reference evidence="3" key="1">
    <citation type="journal article" date="2017" name="Genome Announc.">
        <title>Draft Genome Sequence of Terrimicrobium sacchariphilum NM-5T, a Facultative Anaerobic Soil Bacterium of the Class Spartobacteria.</title>
        <authorList>
            <person name="Qiu Y.L."/>
            <person name="Tourlousse D.M."/>
            <person name="Matsuura N."/>
            <person name="Ohashi A."/>
            <person name="Sekiguchi Y."/>
        </authorList>
    </citation>
    <scope>NUCLEOTIDE SEQUENCE [LARGE SCALE GENOMIC DNA]</scope>
    <source>
        <strain evidence="3">NM-5</strain>
    </source>
</reference>
<sequence>MQVSLEASDRTDVPVWLKNELTAGEFFLELVLLVAVCAVIVLGFAAVAMWLAGYTERLRERYFPVHSCDQLALTAISEMLQSLSRESMRYDFIALRVRFGTWHGKERIYVWGTFGAVTPGEGGPGWGTSECVFVLAPRSEEEALRKKGGLFPFIFCGKEQCILRLKESKLKEVTFRNPAPL</sequence>
<evidence type="ECO:0000313" key="3">
    <source>
        <dbReference type="Proteomes" id="UP000076023"/>
    </source>
</evidence>
<comment type="caution">
    <text evidence="2">The sequence shown here is derived from an EMBL/GenBank/DDBJ whole genome shotgun (WGS) entry which is preliminary data.</text>
</comment>
<dbReference type="OrthoDB" id="9840844at2"/>
<accession>A0A146G972</accession>